<evidence type="ECO:0000313" key="1">
    <source>
        <dbReference type="EMBL" id="OPJ82193.1"/>
    </source>
</evidence>
<keyword evidence="2" id="KW-1185">Reference proteome</keyword>
<evidence type="ECO:0000313" key="2">
    <source>
        <dbReference type="Proteomes" id="UP000190648"/>
    </source>
</evidence>
<dbReference type="Proteomes" id="UP000190648">
    <property type="component" value="Unassembled WGS sequence"/>
</dbReference>
<sequence length="121" mass="13791">MSITLRLSILKFIWHLNSYVIWSYKHRQADLNSCAASRSFQIPFRSNSCGGLTLAGGQVSTKLLYQSTPQVCLHVFFKKYLQPGFQKLTVVDIEELRSRDSSCQMQCYTIKDATTKSTSQN</sequence>
<comment type="caution">
    <text evidence="1">The sequence shown here is derived from an EMBL/GenBank/DDBJ whole genome shotgun (WGS) entry which is preliminary data.</text>
</comment>
<reference evidence="1 2" key="1">
    <citation type="submission" date="2016-02" db="EMBL/GenBank/DDBJ databases">
        <title>Band-tailed pigeon sequencing and assembly.</title>
        <authorList>
            <person name="Soares A.E."/>
            <person name="Novak B.J."/>
            <person name="Rice E.S."/>
            <person name="O'Connell B."/>
            <person name="Chang D."/>
            <person name="Weber S."/>
            <person name="Shapiro B."/>
        </authorList>
    </citation>
    <scope>NUCLEOTIDE SEQUENCE [LARGE SCALE GENOMIC DNA]</scope>
    <source>
        <strain evidence="1">BTP2013</strain>
        <tissue evidence="1">Blood</tissue>
    </source>
</reference>
<accession>A0A1V4KCW1</accession>
<proteinExistence type="predicted"/>
<gene>
    <name evidence="1" type="ORF">AV530_011131</name>
</gene>
<organism evidence="1 2">
    <name type="scientific">Patagioenas fasciata monilis</name>
    <dbReference type="NCBI Taxonomy" id="372326"/>
    <lineage>
        <taxon>Eukaryota</taxon>
        <taxon>Metazoa</taxon>
        <taxon>Chordata</taxon>
        <taxon>Craniata</taxon>
        <taxon>Vertebrata</taxon>
        <taxon>Euteleostomi</taxon>
        <taxon>Archelosauria</taxon>
        <taxon>Archosauria</taxon>
        <taxon>Dinosauria</taxon>
        <taxon>Saurischia</taxon>
        <taxon>Theropoda</taxon>
        <taxon>Coelurosauria</taxon>
        <taxon>Aves</taxon>
        <taxon>Neognathae</taxon>
        <taxon>Neoaves</taxon>
        <taxon>Columbimorphae</taxon>
        <taxon>Columbiformes</taxon>
        <taxon>Columbidae</taxon>
        <taxon>Patagioenas</taxon>
    </lineage>
</organism>
<protein>
    <submittedName>
        <fullName evidence="1">Uncharacterized protein</fullName>
    </submittedName>
</protein>
<dbReference type="AlphaFoldDB" id="A0A1V4KCW1"/>
<dbReference type="EMBL" id="LSYS01003848">
    <property type="protein sequence ID" value="OPJ82193.1"/>
    <property type="molecule type" value="Genomic_DNA"/>
</dbReference>
<name>A0A1V4KCW1_PATFA</name>